<dbReference type="Gene3D" id="1.10.357.10">
    <property type="entry name" value="Tetracycline Repressor, domain 2"/>
    <property type="match status" value="1"/>
</dbReference>
<evidence type="ECO:0000259" key="4">
    <source>
        <dbReference type="PROSITE" id="PS50977"/>
    </source>
</evidence>
<dbReference type="GO" id="GO:0003700">
    <property type="term" value="F:DNA-binding transcription factor activity"/>
    <property type="evidence" value="ECO:0007669"/>
    <property type="project" value="TreeGrafter"/>
</dbReference>
<dbReference type="InterPro" id="IPR001647">
    <property type="entry name" value="HTH_TetR"/>
</dbReference>
<feature type="domain" description="HTH tetR-type" evidence="4">
    <location>
        <begin position="36"/>
        <end position="96"/>
    </location>
</feature>
<accession>A0A4Q2RPU2</accession>
<gene>
    <name evidence="5" type="ORF">EUA93_18665</name>
</gene>
<feature type="region of interest" description="Disordered" evidence="3">
    <location>
        <begin position="1"/>
        <end position="34"/>
    </location>
</feature>
<name>A0A4Q2RPU2_9ACTN</name>
<dbReference type="SUPFAM" id="SSF46689">
    <property type="entry name" value="Homeodomain-like"/>
    <property type="match status" value="1"/>
</dbReference>
<dbReference type="InterPro" id="IPR009057">
    <property type="entry name" value="Homeodomain-like_sf"/>
</dbReference>
<evidence type="ECO:0000313" key="5">
    <source>
        <dbReference type="EMBL" id="RYB90961.1"/>
    </source>
</evidence>
<dbReference type="EMBL" id="SDWT01000003">
    <property type="protein sequence ID" value="RYB90961.1"/>
    <property type="molecule type" value="Genomic_DNA"/>
</dbReference>
<dbReference type="PANTHER" id="PTHR30055">
    <property type="entry name" value="HTH-TYPE TRANSCRIPTIONAL REGULATOR RUTR"/>
    <property type="match status" value="1"/>
</dbReference>
<dbReference type="OrthoDB" id="8479950at2"/>
<protein>
    <submittedName>
        <fullName evidence="5">TetR/AcrR family transcriptional regulator</fullName>
    </submittedName>
</protein>
<keyword evidence="6" id="KW-1185">Reference proteome</keyword>
<evidence type="ECO:0000256" key="3">
    <source>
        <dbReference type="SAM" id="MobiDB-lite"/>
    </source>
</evidence>
<proteinExistence type="predicted"/>
<evidence type="ECO:0000256" key="2">
    <source>
        <dbReference type="PROSITE-ProRule" id="PRU00335"/>
    </source>
</evidence>
<keyword evidence="1 2" id="KW-0238">DNA-binding</keyword>
<dbReference type="GO" id="GO:0000976">
    <property type="term" value="F:transcription cis-regulatory region binding"/>
    <property type="evidence" value="ECO:0007669"/>
    <property type="project" value="TreeGrafter"/>
</dbReference>
<feature type="compositionally biased region" description="Low complexity" evidence="3">
    <location>
        <begin position="8"/>
        <end position="26"/>
    </location>
</feature>
<organism evidence="5 6">
    <name type="scientific">Nocardioides oleivorans</name>
    <dbReference type="NCBI Taxonomy" id="273676"/>
    <lineage>
        <taxon>Bacteria</taxon>
        <taxon>Bacillati</taxon>
        <taxon>Actinomycetota</taxon>
        <taxon>Actinomycetes</taxon>
        <taxon>Propionibacteriales</taxon>
        <taxon>Nocardioidaceae</taxon>
        <taxon>Nocardioides</taxon>
    </lineage>
</organism>
<dbReference type="PROSITE" id="PS50977">
    <property type="entry name" value="HTH_TETR_2"/>
    <property type="match status" value="1"/>
</dbReference>
<dbReference type="AlphaFoldDB" id="A0A4Q2RPU2"/>
<evidence type="ECO:0000313" key="6">
    <source>
        <dbReference type="Proteomes" id="UP000294071"/>
    </source>
</evidence>
<feature type="DNA-binding region" description="H-T-H motif" evidence="2">
    <location>
        <begin position="59"/>
        <end position="78"/>
    </location>
</feature>
<dbReference type="Proteomes" id="UP000294071">
    <property type="component" value="Unassembled WGS sequence"/>
</dbReference>
<dbReference type="Pfam" id="PF00440">
    <property type="entry name" value="TetR_N"/>
    <property type="match status" value="1"/>
</dbReference>
<reference evidence="5 6" key="1">
    <citation type="submission" date="2019-01" db="EMBL/GenBank/DDBJ databases">
        <title>Novel species of Nocardioides.</title>
        <authorList>
            <person name="Liu Q."/>
            <person name="Xin Y.-H."/>
        </authorList>
    </citation>
    <scope>NUCLEOTIDE SEQUENCE [LARGE SCALE GENOMIC DNA]</scope>
    <source>
        <strain evidence="5 6">CGMCC 4.6882</strain>
    </source>
</reference>
<dbReference type="PANTHER" id="PTHR30055:SF174">
    <property type="entry name" value="TRANSCRIPTIONAL REGULATORY PROTEIN (PROBABLY TETR-FAMILY)-RELATED"/>
    <property type="match status" value="1"/>
</dbReference>
<evidence type="ECO:0000256" key="1">
    <source>
        <dbReference type="ARBA" id="ARBA00023125"/>
    </source>
</evidence>
<dbReference type="InterPro" id="IPR050109">
    <property type="entry name" value="HTH-type_TetR-like_transc_reg"/>
</dbReference>
<sequence length="219" mass="23886">MLNSVTDAVAGPEAAPGGASGGAHEATPVRRRLSAQDRRRQLVAIGLAKIVEKPIQDLSMDDIAAEAGISRGLLFHYFPTKTDYYLACIAAAGRRILRNTAPDPDLPGEDQVEMVTRLMIEQIERRRDFYLALVHGHGVADPRVSEVMDSVRDGSTDRVVVALEVAPGERDVVRAWWAYTEDRALTWSAVPTGERPVPVSVLVEECVAALHALLALRRS</sequence>
<comment type="caution">
    <text evidence="5">The sequence shown here is derived from an EMBL/GenBank/DDBJ whole genome shotgun (WGS) entry which is preliminary data.</text>
</comment>